<dbReference type="PANTHER" id="PTHR33066">
    <property type="entry name" value="INTEGRASE_SAM-LIKE_N DOMAIN-CONTAINING PROTEIN"/>
    <property type="match status" value="1"/>
</dbReference>
<dbReference type="Proteomes" id="UP000186698">
    <property type="component" value="Chromosome 2L"/>
</dbReference>
<dbReference type="Gene3D" id="1.10.150.130">
    <property type="match status" value="1"/>
</dbReference>
<accession>A0A8J1M866</accession>
<evidence type="ECO:0000313" key="4">
    <source>
        <dbReference type="RefSeq" id="XP_041437897.1"/>
    </source>
</evidence>
<dbReference type="GeneID" id="121399947"/>
<dbReference type="RefSeq" id="XP_041437897.1">
    <property type="nucleotide sequence ID" value="XM_041581963.1"/>
</dbReference>
<name>A0A8J1M866_XENLA</name>
<feature type="region of interest" description="Disordered" evidence="2">
    <location>
        <begin position="63"/>
        <end position="98"/>
    </location>
</feature>
<keyword evidence="1" id="KW-0238">DNA-binding</keyword>
<dbReference type="OrthoDB" id="9908816at2759"/>
<evidence type="ECO:0000256" key="2">
    <source>
        <dbReference type="SAM" id="MobiDB-lite"/>
    </source>
</evidence>
<feature type="compositionally biased region" description="Low complexity" evidence="2">
    <location>
        <begin position="85"/>
        <end position="98"/>
    </location>
</feature>
<proteinExistence type="predicted"/>
<dbReference type="PANTHER" id="PTHR33066:SF2">
    <property type="entry name" value="FILAGGRIN-2-LIKE"/>
    <property type="match status" value="1"/>
</dbReference>
<sequence length="508" mass="56228">MLMSEGKRKRKSRHRICSGCDQPIPEGWASNSCQACTNPSQDRTDEFMSWFKDVMEKSIGAFHKSRSVPSHSRAVSESESETELGEISSSELSSSTSTTKNKDMYLFNVKKSSFTNEGMPEVDVLGGREFEVDQSSLHKGVRELSCRSSQQGDHRPKRMGTESASVSGYCQEVGNASDRPDGDQAQQEGGQILFLVKTGEPKLPRCNVFSMEFQESLHFSTSGHDTESSEEDQARTGINHFDSTLLAKESLVHGPDGSIQGDVLDTATEERSVSTRPNVSSKSIQMETGSMEFDKDLLINQGLSQEVVQTLLHSRKQSTSKVYNKVWKIFSSWCVQRDFQSMTCPVAGILQFLQDGFDKGLKPATLKVHLAAISAITSRVLTSDPLIKRFIKGMMRLRPSVKIPVAAWDLNLVLSALCKHPFEPLDSISQKLLALKTAFLVAITSARRVGELQALAANPPYTLFFPEKVVLRTLPFFRPKVPSTQNINAQIILPSFFSGAFHCGGRRA</sequence>
<protein>
    <submittedName>
        <fullName evidence="4">Uncharacterized protein LOC121399947</fullName>
    </submittedName>
</protein>
<evidence type="ECO:0000313" key="3">
    <source>
        <dbReference type="Proteomes" id="UP000186698"/>
    </source>
</evidence>
<dbReference type="SUPFAM" id="SSF47823">
    <property type="entry name" value="lambda integrase-like, N-terminal domain"/>
    <property type="match status" value="1"/>
</dbReference>
<organism evidence="3 4">
    <name type="scientific">Xenopus laevis</name>
    <name type="common">African clawed frog</name>
    <dbReference type="NCBI Taxonomy" id="8355"/>
    <lineage>
        <taxon>Eukaryota</taxon>
        <taxon>Metazoa</taxon>
        <taxon>Chordata</taxon>
        <taxon>Craniata</taxon>
        <taxon>Vertebrata</taxon>
        <taxon>Euteleostomi</taxon>
        <taxon>Amphibia</taxon>
        <taxon>Batrachia</taxon>
        <taxon>Anura</taxon>
        <taxon>Pipoidea</taxon>
        <taxon>Pipidae</taxon>
        <taxon>Xenopodinae</taxon>
        <taxon>Xenopus</taxon>
        <taxon>Xenopus</taxon>
    </lineage>
</organism>
<evidence type="ECO:0000256" key="1">
    <source>
        <dbReference type="ARBA" id="ARBA00023125"/>
    </source>
</evidence>
<dbReference type="InterPro" id="IPR010998">
    <property type="entry name" value="Integrase_recombinase_N"/>
</dbReference>
<dbReference type="GO" id="GO:0003677">
    <property type="term" value="F:DNA binding"/>
    <property type="evidence" value="ECO:0007669"/>
    <property type="project" value="UniProtKB-KW"/>
</dbReference>
<dbReference type="AlphaFoldDB" id="A0A8J1M866"/>
<dbReference type="KEGG" id="xla:121399947"/>
<keyword evidence="3" id="KW-1185">Reference proteome</keyword>
<reference evidence="4" key="1">
    <citation type="submission" date="2025-08" db="UniProtKB">
        <authorList>
            <consortium name="RefSeq"/>
        </authorList>
    </citation>
    <scope>IDENTIFICATION</scope>
    <source>
        <strain evidence="4">J_2021</strain>
        <tissue evidence="4">Erythrocytes</tissue>
    </source>
</reference>
<gene>
    <name evidence="4" type="primary">LOC121399947</name>
</gene>
<feature type="region of interest" description="Disordered" evidence="2">
    <location>
        <begin position="144"/>
        <end position="166"/>
    </location>
</feature>